<keyword evidence="5" id="KW-0964">Secreted</keyword>
<dbReference type="InterPro" id="IPR010930">
    <property type="entry name" value="Flg_bb/hook_C_dom"/>
</dbReference>
<evidence type="ECO:0000256" key="3">
    <source>
        <dbReference type="ARBA" id="ARBA00009677"/>
    </source>
</evidence>
<gene>
    <name evidence="10" type="primary">flgK</name>
    <name evidence="10" type="ORF">NK662_09830</name>
</gene>
<dbReference type="InterPro" id="IPR002371">
    <property type="entry name" value="FlgK"/>
</dbReference>
<dbReference type="InterPro" id="IPR053927">
    <property type="entry name" value="FlgK_helical"/>
</dbReference>
<dbReference type="GO" id="GO:0005576">
    <property type="term" value="C:extracellular region"/>
    <property type="evidence" value="ECO:0007669"/>
    <property type="project" value="UniProtKB-SubCell"/>
</dbReference>
<accession>A0AA41XB73</accession>
<dbReference type="GO" id="GO:0009424">
    <property type="term" value="C:bacterial-type flagellum hook"/>
    <property type="evidence" value="ECO:0007669"/>
    <property type="project" value="InterPro"/>
</dbReference>
<feature type="domain" description="Flagellar basal-body/hook protein C-terminal" evidence="8">
    <location>
        <begin position="408"/>
        <end position="442"/>
    </location>
</feature>
<evidence type="ECO:0000256" key="1">
    <source>
        <dbReference type="ARBA" id="ARBA00004365"/>
    </source>
</evidence>
<keyword evidence="11" id="KW-1185">Reference proteome</keyword>
<keyword evidence="10" id="KW-0969">Cilium</keyword>
<dbReference type="SUPFAM" id="SSF64518">
    <property type="entry name" value="Phase 1 flagellin"/>
    <property type="match status" value="1"/>
</dbReference>
<reference evidence="10" key="1">
    <citation type="submission" date="2022-07" db="EMBL/GenBank/DDBJ databases">
        <authorList>
            <person name="Li W.-J."/>
            <person name="Deng Q.-Q."/>
        </authorList>
    </citation>
    <scope>NUCLEOTIDE SEQUENCE</scope>
    <source>
        <strain evidence="10">SYSU M60031</strain>
    </source>
</reference>
<evidence type="ECO:0000259" key="8">
    <source>
        <dbReference type="Pfam" id="PF06429"/>
    </source>
</evidence>
<dbReference type="GO" id="GO:0005198">
    <property type="term" value="F:structural molecule activity"/>
    <property type="evidence" value="ECO:0007669"/>
    <property type="project" value="InterPro"/>
</dbReference>
<comment type="similarity">
    <text evidence="3">Belongs to the flagella basal body rod proteins family.</text>
</comment>
<keyword evidence="6" id="KW-0975">Bacterial flagellum</keyword>
<protein>
    <recommendedName>
        <fullName evidence="4">Flagellar hook-associated protein 1</fullName>
    </recommendedName>
</protein>
<evidence type="ECO:0000256" key="5">
    <source>
        <dbReference type="ARBA" id="ARBA00022525"/>
    </source>
</evidence>
<dbReference type="EMBL" id="JANCLT010000004">
    <property type="protein sequence ID" value="MCP8968836.1"/>
    <property type="molecule type" value="Genomic_DNA"/>
</dbReference>
<evidence type="ECO:0000313" key="11">
    <source>
        <dbReference type="Proteomes" id="UP001156102"/>
    </source>
</evidence>
<keyword evidence="10" id="KW-0282">Flagellum</keyword>
<evidence type="ECO:0000313" key="10">
    <source>
        <dbReference type="EMBL" id="MCP8968836.1"/>
    </source>
</evidence>
<dbReference type="Proteomes" id="UP001156102">
    <property type="component" value="Unassembled WGS sequence"/>
</dbReference>
<dbReference type="Pfam" id="PF00460">
    <property type="entry name" value="Flg_bb_rod"/>
    <property type="match status" value="1"/>
</dbReference>
<keyword evidence="10" id="KW-0966">Cell projection</keyword>
<comment type="subcellular location">
    <subcellularLocation>
        <location evidence="1">Bacterial flagellum</location>
    </subcellularLocation>
    <subcellularLocation>
        <location evidence="2">Secreted</location>
    </subcellularLocation>
</comment>
<evidence type="ECO:0000259" key="7">
    <source>
        <dbReference type="Pfam" id="PF00460"/>
    </source>
</evidence>
<organism evidence="10 11">
    <name type="scientific">Ectobacillus ponti</name>
    <dbReference type="NCBI Taxonomy" id="2961894"/>
    <lineage>
        <taxon>Bacteria</taxon>
        <taxon>Bacillati</taxon>
        <taxon>Bacillota</taxon>
        <taxon>Bacilli</taxon>
        <taxon>Bacillales</taxon>
        <taxon>Bacillaceae</taxon>
        <taxon>Ectobacillus</taxon>
    </lineage>
</organism>
<proteinExistence type="inferred from homology"/>
<evidence type="ECO:0000256" key="6">
    <source>
        <dbReference type="ARBA" id="ARBA00023143"/>
    </source>
</evidence>
<dbReference type="AlphaFoldDB" id="A0AA41XB73"/>
<dbReference type="PANTHER" id="PTHR30033">
    <property type="entry name" value="FLAGELLAR HOOK-ASSOCIATED PROTEIN 1"/>
    <property type="match status" value="1"/>
</dbReference>
<dbReference type="Pfam" id="PF06429">
    <property type="entry name" value="Flg_bbr_C"/>
    <property type="match status" value="1"/>
</dbReference>
<evidence type="ECO:0000256" key="4">
    <source>
        <dbReference type="ARBA" id="ARBA00016244"/>
    </source>
</evidence>
<evidence type="ECO:0000256" key="2">
    <source>
        <dbReference type="ARBA" id="ARBA00004613"/>
    </source>
</evidence>
<comment type="caution">
    <text evidence="10">The sequence shown here is derived from an EMBL/GenBank/DDBJ whole genome shotgun (WGS) entry which is preliminary data.</text>
</comment>
<name>A0AA41XB73_9BACI</name>
<dbReference type="PANTHER" id="PTHR30033:SF1">
    <property type="entry name" value="FLAGELLAR HOOK-ASSOCIATED PROTEIN 1"/>
    <property type="match status" value="1"/>
</dbReference>
<dbReference type="RefSeq" id="WP_254758747.1">
    <property type="nucleotide sequence ID" value="NZ_JANCLT010000004.1"/>
</dbReference>
<feature type="domain" description="Flagellar hook-associated protein FlgK helical" evidence="9">
    <location>
        <begin position="95"/>
        <end position="311"/>
    </location>
</feature>
<dbReference type="NCBIfam" id="TIGR02492">
    <property type="entry name" value="flgK_ends"/>
    <property type="match status" value="1"/>
</dbReference>
<sequence>MKLSEYNTSLSGMLAAQRAMATTKQNISNLNTEGYVRQKVNFQEAGPSQGSMLAQDPGYGVQVQSIDRVTDAMLTQQYNKQLSQSSYYEYKSSGLAQAETAFSGSGGSSLSALTDEMFQGWHELAKHPNEQVYYQPVLSAATKWTSQLNRITGDLNTAEAQAAQDTEGQVQEFNRLAQQLAAANKEIGKAGANVPNELLDRRDSIIASMAKNAPIEVSYESQNPNISTVRVSGILAVSDQAVYPLQLKNEGGAGSFFIGSSAVKIDSGMIGASVDVQKQIAGYREKLDTYANAINQKVNTMLHDDYAAKNGTEPATDADGTYVTDFFKGEGARNLRVNNDMPKTISGDTLSQLDRLSGDEVADGLTYTNYLDDVTVRVAADVNESDSFKDIHQELMTSIQTNKAGVEGVNMDEEMVNLMMYQNYFTANSKAIQTMNQVYEALFGIIS</sequence>
<feature type="domain" description="Flagellar basal body rod protein N-terminal" evidence="7">
    <location>
        <begin position="7"/>
        <end position="35"/>
    </location>
</feature>
<dbReference type="Pfam" id="PF22638">
    <property type="entry name" value="FlgK_D1"/>
    <property type="match status" value="1"/>
</dbReference>
<dbReference type="GO" id="GO:0044780">
    <property type="term" value="P:bacterial-type flagellum assembly"/>
    <property type="evidence" value="ECO:0007669"/>
    <property type="project" value="InterPro"/>
</dbReference>
<dbReference type="InterPro" id="IPR001444">
    <property type="entry name" value="Flag_bb_rod_N"/>
</dbReference>
<evidence type="ECO:0000259" key="9">
    <source>
        <dbReference type="Pfam" id="PF22638"/>
    </source>
</evidence>